<feature type="transmembrane region" description="Helical" evidence="7">
    <location>
        <begin position="122"/>
        <end position="143"/>
    </location>
</feature>
<keyword evidence="7" id="KW-0406">Ion transport</keyword>
<feature type="transmembrane region" description="Helical" evidence="7">
    <location>
        <begin position="56"/>
        <end position="76"/>
    </location>
</feature>
<gene>
    <name evidence="7 8" type="primary">nhaA</name>
    <name evidence="8" type="ORF">GRH90_00925</name>
</gene>
<evidence type="ECO:0000256" key="6">
    <source>
        <dbReference type="ARBA" id="ARBA00023201"/>
    </source>
</evidence>
<keyword evidence="3 7" id="KW-0812">Transmembrane</keyword>
<dbReference type="NCBIfam" id="NF007111">
    <property type="entry name" value="PRK09560.1"/>
    <property type="match status" value="1"/>
</dbReference>
<dbReference type="GO" id="GO:0015385">
    <property type="term" value="F:sodium:proton antiporter activity"/>
    <property type="evidence" value="ECO:0007669"/>
    <property type="project" value="UniProtKB-UniRule"/>
</dbReference>
<dbReference type="NCBIfam" id="NF007112">
    <property type="entry name" value="PRK09561.1"/>
    <property type="match status" value="1"/>
</dbReference>
<comment type="similarity">
    <text evidence="7">Belongs to the NhaA Na(+)/H(+) (TC 2.A.33) antiporter family.</text>
</comment>
<keyword evidence="5 7" id="KW-0472">Membrane</keyword>
<evidence type="ECO:0000256" key="1">
    <source>
        <dbReference type="ARBA" id="ARBA00004429"/>
    </source>
</evidence>
<feature type="transmembrane region" description="Helical" evidence="7">
    <location>
        <begin position="204"/>
        <end position="236"/>
    </location>
</feature>
<evidence type="ECO:0000256" key="5">
    <source>
        <dbReference type="ARBA" id="ARBA00023136"/>
    </source>
</evidence>
<name>A0A845SD75_9GAMM</name>
<dbReference type="InterPro" id="IPR004670">
    <property type="entry name" value="NhaA"/>
</dbReference>
<organism evidence="8 9">
    <name type="scientific">Acerihabitans arboris</name>
    <dbReference type="NCBI Taxonomy" id="2691583"/>
    <lineage>
        <taxon>Bacteria</taxon>
        <taxon>Pseudomonadati</taxon>
        <taxon>Pseudomonadota</taxon>
        <taxon>Gammaproteobacteria</taxon>
        <taxon>Enterobacterales</taxon>
        <taxon>Pectobacteriaceae</taxon>
        <taxon>Acerihabitans</taxon>
    </lineage>
</organism>
<comment type="catalytic activity">
    <reaction evidence="7">
        <text>Na(+)(in) + 2 H(+)(out) = Na(+)(out) + 2 H(+)(in)</text>
        <dbReference type="Rhea" id="RHEA:29251"/>
        <dbReference type="ChEBI" id="CHEBI:15378"/>
        <dbReference type="ChEBI" id="CHEBI:29101"/>
    </reaction>
</comment>
<evidence type="ECO:0000256" key="2">
    <source>
        <dbReference type="ARBA" id="ARBA00022475"/>
    </source>
</evidence>
<dbReference type="RefSeq" id="WP_162364019.1">
    <property type="nucleotide sequence ID" value="NZ_WUBS01000001.1"/>
</dbReference>
<evidence type="ECO:0000256" key="4">
    <source>
        <dbReference type="ARBA" id="ARBA00022989"/>
    </source>
</evidence>
<comment type="function">
    <text evidence="7">Na(+)/H(+) antiporter that extrudes sodium in exchange for external protons.</text>
</comment>
<feature type="transmembrane region" description="Helical" evidence="7">
    <location>
        <begin position="376"/>
        <end position="397"/>
    </location>
</feature>
<evidence type="ECO:0000313" key="9">
    <source>
        <dbReference type="Proteomes" id="UP000461443"/>
    </source>
</evidence>
<evidence type="ECO:0000256" key="7">
    <source>
        <dbReference type="HAMAP-Rule" id="MF_01844"/>
    </source>
</evidence>
<feature type="transmembrane region" description="Helical" evidence="7">
    <location>
        <begin position="180"/>
        <end position="197"/>
    </location>
</feature>
<keyword evidence="7" id="KW-0915">Sodium</keyword>
<dbReference type="AlphaFoldDB" id="A0A845SD75"/>
<proteinExistence type="inferred from homology"/>
<dbReference type="GO" id="GO:0005886">
    <property type="term" value="C:plasma membrane"/>
    <property type="evidence" value="ECO:0007669"/>
    <property type="project" value="UniProtKB-SubCell"/>
</dbReference>
<evidence type="ECO:0000256" key="3">
    <source>
        <dbReference type="ARBA" id="ARBA00022692"/>
    </source>
</evidence>
<dbReference type="PANTHER" id="PTHR30341">
    <property type="entry name" value="SODIUM ION/PROTON ANTIPORTER NHAA-RELATED"/>
    <property type="match status" value="1"/>
</dbReference>
<feature type="transmembrane region" description="Helical" evidence="7">
    <location>
        <begin position="269"/>
        <end position="290"/>
    </location>
</feature>
<dbReference type="PANTHER" id="PTHR30341:SF0">
    <property type="entry name" value="NA(+)_H(+) ANTIPORTER NHAA"/>
    <property type="match status" value="1"/>
</dbReference>
<dbReference type="GO" id="GO:0006885">
    <property type="term" value="P:regulation of pH"/>
    <property type="evidence" value="ECO:0007669"/>
    <property type="project" value="UniProtKB-UniRule"/>
</dbReference>
<comment type="subcellular location">
    <subcellularLocation>
        <location evidence="1">Cell inner membrane</location>
        <topology evidence="1">Multi-pass membrane protein</topology>
    </subcellularLocation>
    <subcellularLocation>
        <location evidence="7">Cell membrane</location>
        <topology evidence="7">Multi-pass membrane protein</topology>
    </subcellularLocation>
</comment>
<evidence type="ECO:0000313" key="8">
    <source>
        <dbReference type="EMBL" id="NDL61337.1"/>
    </source>
</evidence>
<keyword evidence="4 7" id="KW-1133">Transmembrane helix</keyword>
<dbReference type="Pfam" id="PF06965">
    <property type="entry name" value="Na_H_antiport_1"/>
    <property type="match status" value="1"/>
</dbReference>
<sequence>MSSFIHRWLNHEASGGVLLILAALAALAMANSPALAAYESLIYFPLDAAAGHSSPFTLLFFINDALMAIFFLMIGLEVKRELMEGALASRSQAAFPAIAALGGMIAPALIYTLINWNTPANHAGWAIPTATDIAFAVGVLALLGKRVPASLKAFLLALAIIDDLGAIVIIAVFYNHDLSLTALAGVAATVAALALMNRNNVRHIGLYLVVGAMLWVCVLLSGIHATLAGVILGALIPLRLPSRRATQAAAPQTQAYSPVLVLEHHIQPWVVYLILPLFAFANAGVALHGLTPASLMSVLPAGIAVGLVLGKPVGILAFCLLSIKSGLARLPDGVTFRQIAAAAMLCGIGFTMSIFIAGLAFGVAGSDPESMTLAKLGILSGSVVAAILGYILLRLALPLTTAAPNAAKPAGPGAG</sequence>
<keyword evidence="7" id="KW-0050">Antiport</keyword>
<keyword evidence="6 7" id="KW-0739">Sodium transport</keyword>
<keyword evidence="2 7" id="KW-1003">Cell membrane</keyword>
<feature type="transmembrane region" description="Helical" evidence="7">
    <location>
        <begin position="302"/>
        <end position="323"/>
    </location>
</feature>
<feature type="transmembrane region" description="Helical" evidence="7">
    <location>
        <begin position="339"/>
        <end position="364"/>
    </location>
</feature>
<dbReference type="EMBL" id="WUBS01000001">
    <property type="protein sequence ID" value="NDL61337.1"/>
    <property type="molecule type" value="Genomic_DNA"/>
</dbReference>
<protein>
    <recommendedName>
        <fullName evidence="7">Na(+)/H(+) antiporter NhaA</fullName>
    </recommendedName>
    <alternativeName>
        <fullName evidence="7">Sodium/proton antiporter NhaA</fullName>
    </alternativeName>
</protein>
<dbReference type="Proteomes" id="UP000461443">
    <property type="component" value="Unassembled WGS sequence"/>
</dbReference>
<keyword evidence="7" id="KW-0813">Transport</keyword>
<dbReference type="HAMAP" id="MF_01844">
    <property type="entry name" value="NhaA"/>
    <property type="match status" value="1"/>
</dbReference>
<dbReference type="Gene3D" id="1.20.1530.10">
    <property type="entry name" value="Na+/H+ antiporter like domain"/>
    <property type="match status" value="1"/>
</dbReference>
<reference evidence="8 9" key="1">
    <citation type="submission" date="2019-12" db="EMBL/GenBank/DDBJ databases">
        <authorList>
            <person name="Lee S.D."/>
        </authorList>
    </citation>
    <scope>NUCLEOTIDE SEQUENCE [LARGE SCALE GENOMIC DNA]</scope>
    <source>
        <strain evidence="8 9">SAP-6</strain>
    </source>
</reference>
<dbReference type="NCBIfam" id="TIGR00773">
    <property type="entry name" value="NhaA"/>
    <property type="match status" value="1"/>
</dbReference>
<reference evidence="8 9" key="2">
    <citation type="submission" date="2020-02" db="EMBL/GenBank/DDBJ databases">
        <title>The new genus of Enterobacteriales.</title>
        <authorList>
            <person name="Kim I.S."/>
        </authorList>
    </citation>
    <scope>NUCLEOTIDE SEQUENCE [LARGE SCALE GENOMIC DNA]</scope>
    <source>
        <strain evidence="8 9">SAP-6</strain>
    </source>
</reference>
<feature type="transmembrane region" description="Helical" evidence="7">
    <location>
        <begin position="155"/>
        <end position="174"/>
    </location>
</feature>
<comment type="caution">
    <text evidence="8">The sequence shown here is derived from an EMBL/GenBank/DDBJ whole genome shotgun (WGS) entry which is preliminary data.</text>
</comment>
<feature type="transmembrane region" description="Helical" evidence="7">
    <location>
        <begin position="97"/>
        <end position="116"/>
    </location>
</feature>
<accession>A0A845SD75</accession>
<dbReference type="InterPro" id="IPR023171">
    <property type="entry name" value="Na/H_antiporter_dom_sf"/>
</dbReference>
<keyword evidence="9" id="KW-1185">Reference proteome</keyword>